<dbReference type="RefSeq" id="WP_068902118.1">
    <property type="nucleotide sequence ID" value="NZ_JBHUIF010000006.1"/>
</dbReference>
<keyword evidence="1" id="KW-0732">Signal</keyword>
<dbReference type="Proteomes" id="UP000094936">
    <property type="component" value="Unassembled WGS sequence"/>
</dbReference>
<dbReference type="OrthoDB" id="9810236at2"/>
<sequence length="163" mass="18810">MNILSFYRSILIGLAVLCTSANADVVLDKFEFDGSQQYVIASTTLDSNRRYRIHVNPIDEQNWRDFFWPNTVDGWTRSWAHDIQEFFSRFLAINKTIRLGSVMVCPDNNNSECLARVQFEALDTSQRPNFVGKKLYFKINDVVFPLAWINNYGKAVVTISEAQ</sequence>
<evidence type="ECO:0000313" key="3">
    <source>
        <dbReference type="Proteomes" id="UP000094936"/>
    </source>
</evidence>
<evidence type="ECO:0000313" key="2">
    <source>
        <dbReference type="EMBL" id="ODA33294.1"/>
    </source>
</evidence>
<organism evidence="2 3">
    <name type="scientific">Veronia pacifica</name>
    <dbReference type="NCBI Taxonomy" id="1080227"/>
    <lineage>
        <taxon>Bacteria</taxon>
        <taxon>Pseudomonadati</taxon>
        <taxon>Pseudomonadota</taxon>
        <taxon>Gammaproteobacteria</taxon>
        <taxon>Vibrionales</taxon>
        <taxon>Vibrionaceae</taxon>
        <taxon>Veronia</taxon>
    </lineage>
</organism>
<dbReference type="EMBL" id="LYBM01000017">
    <property type="protein sequence ID" value="ODA33294.1"/>
    <property type="molecule type" value="Genomic_DNA"/>
</dbReference>
<accession>A0A1C3EJ90</accession>
<dbReference type="AlphaFoldDB" id="A0A1C3EJ90"/>
<keyword evidence="3" id="KW-1185">Reference proteome</keyword>
<gene>
    <name evidence="2" type="ORF">A8L45_10875</name>
</gene>
<protein>
    <submittedName>
        <fullName evidence="2">Uncharacterized protein</fullName>
    </submittedName>
</protein>
<comment type="caution">
    <text evidence="2">The sequence shown here is derived from an EMBL/GenBank/DDBJ whole genome shotgun (WGS) entry which is preliminary data.</text>
</comment>
<proteinExistence type="predicted"/>
<reference evidence="2 3" key="1">
    <citation type="submission" date="2016-05" db="EMBL/GenBank/DDBJ databases">
        <title>Genomic Taxonomy of the Vibrionaceae.</title>
        <authorList>
            <person name="Gomez-Gil B."/>
            <person name="Enciso-Ibarra J."/>
        </authorList>
    </citation>
    <scope>NUCLEOTIDE SEQUENCE [LARGE SCALE GENOMIC DNA]</scope>
    <source>
        <strain evidence="2 3">CAIM 1920</strain>
    </source>
</reference>
<feature type="signal peptide" evidence="1">
    <location>
        <begin position="1"/>
        <end position="23"/>
    </location>
</feature>
<feature type="chain" id="PRO_5008673141" evidence="1">
    <location>
        <begin position="24"/>
        <end position="163"/>
    </location>
</feature>
<evidence type="ECO:0000256" key="1">
    <source>
        <dbReference type="SAM" id="SignalP"/>
    </source>
</evidence>
<name>A0A1C3EJ90_9GAMM</name>